<feature type="non-terminal residue" evidence="1">
    <location>
        <position position="90"/>
    </location>
</feature>
<evidence type="ECO:0000313" key="1">
    <source>
        <dbReference type="EMBL" id="MFM1525751.1"/>
    </source>
</evidence>
<sequence length="90" mass="9725">SIPAMLITPVKGLDVTNKEQTVVEGNPINDVVISPKDPKANVTVSELPNGLEYKDGKISGTPEVNDWGDTEEQRDFTITVEVTNEDGSKV</sequence>
<keyword evidence="2" id="KW-1185">Reference proteome</keyword>
<dbReference type="Gene3D" id="2.60.40.10">
    <property type="entry name" value="Immunoglobulins"/>
    <property type="match status" value="1"/>
</dbReference>
<accession>A0ABW9F8H5</accession>
<organism evidence="1 2">
    <name type="scientific">Helcococcus bovis</name>
    <dbReference type="NCBI Taxonomy" id="3153252"/>
    <lineage>
        <taxon>Bacteria</taxon>
        <taxon>Bacillati</taxon>
        <taxon>Bacillota</taxon>
        <taxon>Tissierellia</taxon>
        <taxon>Tissierellales</taxon>
        <taxon>Peptoniphilaceae</taxon>
        <taxon>Helcococcus</taxon>
    </lineage>
</organism>
<reference evidence="1 2" key="1">
    <citation type="journal article" date="2024" name="Front. Microbiol.">
        <title>Pangenomic and biochemical analyses of Helcococcus ovis reveal widespread tetracycline resistance and a novel bacterial species, Helcococcus bovis.</title>
        <authorList>
            <person name="Cunha F."/>
            <person name="Zhai Y."/>
            <person name="Casaro S."/>
            <person name="Jones K.L."/>
            <person name="Hernandez M."/>
            <person name="Bisinotto R.S."/>
            <person name="Kariyawasam S."/>
            <person name="Brown M.B."/>
            <person name="Phillips A."/>
            <person name="Jeong K.C."/>
            <person name="Galvao K.N."/>
        </authorList>
    </citation>
    <scope>NUCLEOTIDE SEQUENCE [LARGE SCALE GENOMIC DNA]</scope>
    <source>
        <strain evidence="1 2">KG197</strain>
    </source>
</reference>
<proteinExistence type="predicted"/>
<comment type="caution">
    <text evidence="1">The sequence shown here is derived from an EMBL/GenBank/DDBJ whole genome shotgun (WGS) entry which is preliminary data.</text>
</comment>
<dbReference type="RefSeq" id="WP_408127141.1">
    <property type="nucleotide sequence ID" value="NZ_JBFNFH010000060.1"/>
</dbReference>
<feature type="non-terminal residue" evidence="1">
    <location>
        <position position="1"/>
    </location>
</feature>
<evidence type="ECO:0000313" key="2">
    <source>
        <dbReference type="Proteomes" id="UP001629536"/>
    </source>
</evidence>
<dbReference type="Proteomes" id="UP001629536">
    <property type="component" value="Unassembled WGS sequence"/>
</dbReference>
<dbReference type="InterPro" id="IPR013783">
    <property type="entry name" value="Ig-like_fold"/>
</dbReference>
<dbReference type="EMBL" id="JBFNFH010000060">
    <property type="protein sequence ID" value="MFM1525751.1"/>
    <property type="molecule type" value="Genomic_DNA"/>
</dbReference>
<name>A0ABW9F8H5_9FIRM</name>
<protein>
    <submittedName>
        <fullName evidence="1">Uncharacterized protein</fullName>
    </submittedName>
</protein>
<gene>
    <name evidence="1" type="ORF">ABGF40_08855</name>
</gene>